<dbReference type="SUPFAM" id="SSF49599">
    <property type="entry name" value="TRAF domain-like"/>
    <property type="match status" value="2"/>
</dbReference>
<feature type="domain" description="MATH" evidence="3">
    <location>
        <begin position="25"/>
        <end position="159"/>
    </location>
</feature>
<feature type="transmembrane region" description="Helical" evidence="2">
    <location>
        <begin position="172"/>
        <end position="205"/>
    </location>
</feature>
<keyword evidence="2" id="KW-0812">Transmembrane</keyword>
<sequence>MAIGESCSQASLPQGDLRSTSEAPPAHYILNIQQFSSLTKHNVERYESNEFEAGGYKWKLVIHPNGNKSKKVGEFMSVYLAMADTTSLAPGWEVYGAFKIFLLDQNNDTYLKLEDERINGRRFHRLRTEWGFDQFISLEEFGDSNTGPARQCIKPRLPLWASKSLGPLFEKYYVYILCIITLSLISLFNLIPVVWCCVFGAEVYVHKERSKGKTESLSMVKDAVIYKRTWRISNYTKVIADCESSNVFNIGDHKWKLQLYPNGKGGIGGYISLKLALAEPEKLPSGTKILAEFTLRMVDQLDSRHYSGKGICILYMSERWVFWLPIAVCYRFVIKIAVTKMYVSNPDVNILDCFCDHNLGLILQPIFDFYLATDFQLRFCDRILSGQFANCL</sequence>
<evidence type="ECO:0000313" key="4">
    <source>
        <dbReference type="EMBL" id="KAF5783351.1"/>
    </source>
</evidence>
<dbReference type="EC" id="3.4.19.12" evidence="4"/>
<proteinExistence type="predicted"/>
<dbReference type="PANTHER" id="PTHR46162">
    <property type="entry name" value="TRAF-LIKE FAMILY PROTEIN"/>
    <property type="match status" value="1"/>
</dbReference>
<evidence type="ECO:0000256" key="2">
    <source>
        <dbReference type="SAM" id="Phobius"/>
    </source>
</evidence>
<dbReference type="InParanoid" id="A0A251TBZ1"/>
<dbReference type="FunCoup" id="A0A251TBZ1">
    <property type="interactions" value="189"/>
</dbReference>
<accession>A0A251TBZ1</accession>
<dbReference type="InterPro" id="IPR008974">
    <property type="entry name" value="TRAF-like"/>
</dbReference>
<reference evidence="4" key="3">
    <citation type="submission" date="2020-06" db="EMBL/GenBank/DDBJ databases">
        <title>Helianthus annuus Genome sequencing and assembly Release 2.</title>
        <authorList>
            <person name="Gouzy J."/>
            <person name="Langlade N."/>
            <person name="Munos S."/>
        </authorList>
    </citation>
    <scope>NUCLEOTIDE SEQUENCE</scope>
    <source>
        <tissue evidence="4">Leaves</tissue>
    </source>
</reference>
<dbReference type="OMA" id="RTWRISN"/>
<dbReference type="PROSITE" id="PS50144">
    <property type="entry name" value="MATH"/>
    <property type="match status" value="2"/>
</dbReference>
<dbReference type="SMART" id="SM00061">
    <property type="entry name" value="MATH"/>
    <property type="match status" value="2"/>
</dbReference>
<keyword evidence="2" id="KW-0472">Membrane</keyword>
<keyword evidence="4" id="KW-0378">Hydrolase</keyword>
<dbReference type="PANTHER" id="PTHR46162:SF2">
    <property type="entry name" value="ANKYRIN REPEAT-CONTAINING PROTEIN-RELATED"/>
    <property type="match status" value="1"/>
</dbReference>
<evidence type="ECO:0000313" key="5">
    <source>
        <dbReference type="EMBL" id="OTG08677.1"/>
    </source>
</evidence>
<evidence type="ECO:0000313" key="6">
    <source>
        <dbReference type="Proteomes" id="UP000215914"/>
    </source>
</evidence>
<gene>
    <name evidence="5" type="ORF">HannXRQ_Chr11g0344381</name>
    <name evidence="4" type="ORF">HanXRQr2_Chr11g0506941</name>
</gene>
<evidence type="ECO:0000259" key="3">
    <source>
        <dbReference type="PROSITE" id="PS50144"/>
    </source>
</evidence>
<dbReference type="Pfam" id="PF22486">
    <property type="entry name" value="MATH_2"/>
    <property type="match status" value="2"/>
</dbReference>
<evidence type="ECO:0000256" key="1">
    <source>
        <dbReference type="SAM" id="MobiDB-lite"/>
    </source>
</evidence>
<dbReference type="Gramene" id="mRNA:HanXRQr2_Chr11g0506941">
    <property type="protein sequence ID" value="mRNA:HanXRQr2_Chr11g0506941"/>
    <property type="gene ID" value="HanXRQr2_Chr11g0506941"/>
</dbReference>
<dbReference type="GO" id="GO:0004843">
    <property type="term" value="F:cysteine-type deubiquitinase activity"/>
    <property type="evidence" value="ECO:0007669"/>
    <property type="project" value="UniProtKB-EC"/>
</dbReference>
<organism evidence="5 6">
    <name type="scientific">Helianthus annuus</name>
    <name type="common">Common sunflower</name>
    <dbReference type="NCBI Taxonomy" id="4232"/>
    <lineage>
        <taxon>Eukaryota</taxon>
        <taxon>Viridiplantae</taxon>
        <taxon>Streptophyta</taxon>
        <taxon>Embryophyta</taxon>
        <taxon>Tracheophyta</taxon>
        <taxon>Spermatophyta</taxon>
        <taxon>Magnoliopsida</taxon>
        <taxon>eudicotyledons</taxon>
        <taxon>Gunneridae</taxon>
        <taxon>Pentapetalae</taxon>
        <taxon>asterids</taxon>
        <taxon>campanulids</taxon>
        <taxon>Asterales</taxon>
        <taxon>Asteraceae</taxon>
        <taxon>Asteroideae</taxon>
        <taxon>Heliantheae alliance</taxon>
        <taxon>Heliantheae</taxon>
        <taxon>Helianthus</taxon>
    </lineage>
</organism>
<feature type="domain" description="MATH" evidence="3">
    <location>
        <begin position="225"/>
        <end position="338"/>
    </location>
</feature>
<keyword evidence="2" id="KW-1133">Transmembrane helix</keyword>
<dbReference type="InterPro" id="IPR002083">
    <property type="entry name" value="MATH/TRAF_dom"/>
</dbReference>
<dbReference type="EMBL" id="CM007900">
    <property type="protein sequence ID" value="OTG08677.1"/>
    <property type="molecule type" value="Genomic_DNA"/>
</dbReference>
<dbReference type="Proteomes" id="UP000215914">
    <property type="component" value="Chromosome 11"/>
</dbReference>
<dbReference type="STRING" id="4232.A0A251TBZ1"/>
<reference evidence="4 6" key="1">
    <citation type="journal article" date="2017" name="Nature">
        <title>The sunflower genome provides insights into oil metabolism, flowering and Asterid evolution.</title>
        <authorList>
            <person name="Badouin H."/>
            <person name="Gouzy J."/>
            <person name="Grassa C.J."/>
            <person name="Murat F."/>
            <person name="Staton S.E."/>
            <person name="Cottret L."/>
            <person name="Lelandais-Briere C."/>
            <person name="Owens G.L."/>
            <person name="Carrere S."/>
            <person name="Mayjonade B."/>
            <person name="Legrand L."/>
            <person name="Gill N."/>
            <person name="Kane N.C."/>
            <person name="Bowers J.E."/>
            <person name="Hubner S."/>
            <person name="Bellec A."/>
            <person name="Berard A."/>
            <person name="Berges H."/>
            <person name="Blanchet N."/>
            <person name="Boniface M.C."/>
            <person name="Brunel D."/>
            <person name="Catrice O."/>
            <person name="Chaidir N."/>
            <person name="Claudel C."/>
            <person name="Donnadieu C."/>
            <person name="Faraut T."/>
            <person name="Fievet G."/>
            <person name="Helmstetter N."/>
            <person name="King M."/>
            <person name="Knapp S.J."/>
            <person name="Lai Z."/>
            <person name="Le Paslier M.C."/>
            <person name="Lippi Y."/>
            <person name="Lorenzon L."/>
            <person name="Mandel J.R."/>
            <person name="Marage G."/>
            <person name="Marchand G."/>
            <person name="Marquand E."/>
            <person name="Bret-Mestries E."/>
            <person name="Morien E."/>
            <person name="Nambeesan S."/>
            <person name="Nguyen T."/>
            <person name="Pegot-Espagnet P."/>
            <person name="Pouilly N."/>
            <person name="Raftis F."/>
            <person name="Sallet E."/>
            <person name="Schiex T."/>
            <person name="Thomas J."/>
            <person name="Vandecasteele C."/>
            <person name="Vares D."/>
            <person name="Vear F."/>
            <person name="Vautrin S."/>
            <person name="Crespi M."/>
            <person name="Mangin B."/>
            <person name="Burke J.M."/>
            <person name="Salse J."/>
            <person name="Munos S."/>
            <person name="Vincourt P."/>
            <person name="Rieseberg L.H."/>
            <person name="Langlade N.B."/>
        </authorList>
    </citation>
    <scope>NUCLEOTIDE SEQUENCE [LARGE SCALE GENOMIC DNA]</scope>
    <source>
        <strain evidence="6">cv. SF193</strain>
        <tissue evidence="4">Leaves</tissue>
    </source>
</reference>
<dbReference type="Gene3D" id="2.60.210.10">
    <property type="entry name" value="Apoptosis, Tumor Necrosis Factor Receptor Associated Protein 2, Chain A"/>
    <property type="match status" value="2"/>
</dbReference>
<feature type="region of interest" description="Disordered" evidence="1">
    <location>
        <begin position="1"/>
        <end position="20"/>
    </location>
</feature>
<protein>
    <submittedName>
        <fullName evidence="5">Putative TRAF-like protein</fullName>
    </submittedName>
    <submittedName>
        <fullName evidence="4">Ubiquitinyl hydrolase 1</fullName>
        <ecNumber evidence="4">3.4.19.12</ecNumber>
    </submittedName>
</protein>
<dbReference type="AlphaFoldDB" id="A0A251TBZ1"/>
<reference evidence="5" key="2">
    <citation type="submission" date="2017-02" db="EMBL/GenBank/DDBJ databases">
        <title>Sunflower complete genome.</title>
        <authorList>
            <person name="Langlade N."/>
            <person name="Munos S."/>
        </authorList>
    </citation>
    <scope>NUCLEOTIDE SEQUENCE [LARGE SCALE GENOMIC DNA]</scope>
    <source>
        <tissue evidence="5">Leaves</tissue>
    </source>
</reference>
<dbReference type="EMBL" id="MNCJ02000326">
    <property type="protein sequence ID" value="KAF5783351.1"/>
    <property type="molecule type" value="Genomic_DNA"/>
</dbReference>
<name>A0A251TBZ1_HELAN</name>
<dbReference type="CDD" id="cd00121">
    <property type="entry name" value="MATH"/>
    <property type="match status" value="2"/>
</dbReference>
<keyword evidence="6" id="KW-1185">Reference proteome</keyword>